<evidence type="ECO:0000256" key="6">
    <source>
        <dbReference type="ARBA" id="ARBA00039131"/>
    </source>
</evidence>
<dbReference type="InterPro" id="IPR001680">
    <property type="entry name" value="WD40_rpt"/>
</dbReference>
<comment type="caution">
    <text evidence="8">The sequence shown here is derived from an EMBL/GenBank/DDBJ whole genome shotgun (WGS) entry which is preliminary data.</text>
</comment>
<evidence type="ECO:0000313" key="9">
    <source>
        <dbReference type="Proteomes" id="UP001595075"/>
    </source>
</evidence>
<evidence type="ECO:0000256" key="3">
    <source>
        <dbReference type="ARBA" id="ARBA00022737"/>
    </source>
</evidence>
<keyword evidence="3" id="KW-0677">Repeat</keyword>
<protein>
    <recommendedName>
        <fullName evidence="6">methylated diphthine methylhydrolase</fullName>
        <ecNumber evidence="6">3.1.1.97</ecNumber>
    </recommendedName>
</protein>
<proteinExistence type="inferred from homology"/>
<organism evidence="8 9">
    <name type="scientific">Oculimacula yallundae</name>
    <dbReference type="NCBI Taxonomy" id="86028"/>
    <lineage>
        <taxon>Eukaryota</taxon>
        <taxon>Fungi</taxon>
        <taxon>Dikarya</taxon>
        <taxon>Ascomycota</taxon>
        <taxon>Pezizomycotina</taxon>
        <taxon>Leotiomycetes</taxon>
        <taxon>Helotiales</taxon>
        <taxon>Ploettnerulaceae</taxon>
        <taxon>Oculimacula</taxon>
    </lineage>
</organism>
<dbReference type="EC" id="3.1.1.97" evidence="6"/>
<dbReference type="Gene3D" id="2.130.10.10">
    <property type="entry name" value="YVTN repeat-like/Quinoprotein amine dehydrogenase"/>
    <property type="match status" value="1"/>
</dbReference>
<evidence type="ECO:0000256" key="4">
    <source>
        <dbReference type="ARBA" id="ARBA00022801"/>
    </source>
</evidence>
<evidence type="ECO:0000256" key="1">
    <source>
        <dbReference type="ARBA" id="ARBA00005156"/>
    </source>
</evidence>
<evidence type="ECO:0000256" key="5">
    <source>
        <dbReference type="ARBA" id="ARBA00038092"/>
    </source>
</evidence>
<comment type="similarity">
    <text evidence="5">Belongs to the DPH7 family.</text>
</comment>
<dbReference type="EMBL" id="JAZHXI010000004">
    <property type="protein sequence ID" value="KAL2072457.1"/>
    <property type="molecule type" value="Genomic_DNA"/>
</dbReference>
<dbReference type="SUPFAM" id="SSF50978">
    <property type="entry name" value="WD40 repeat-like"/>
    <property type="match status" value="1"/>
</dbReference>
<comment type="catalytic activity">
    <reaction evidence="7">
        <text>diphthine methyl ester-[translation elongation factor 2] + H2O = diphthine-[translation elongation factor 2] + methanol + H(+)</text>
        <dbReference type="Rhea" id="RHEA:42656"/>
        <dbReference type="Rhea" id="RHEA-COMP:10172"/>
        <dbReference type="Rhea" id="RHEA-COMP:10173"/>
        <dbReference type="ChEBI" id="CHEBI:15377"/>
        <dbReference type="ChEBI" id="CHEBI:15378"/>
        <dbReference type="ChEBI" id="CHEBI:17790"/>
        <dbReference type="ChEBI" id="CHEBI:79005"/>
        <dbReference type="ChEBI" id="CHEBI:82696"/>
        <dbReference type="EC" id="3.1.1.97"/>
    </reaction>
</comment>
<dbReference type="Proteomes" id="UP001595075">
    <property type="component" value="Unassembled WGS sequence"/>
</dbReference>
<dbReference type="PANTHER" id="PTHR46042:SF1">
    <property type="entry name" value="DIPHTHINE METHYLTRANSFERASE"/>
    <property type="match status" value="1"/>
</dbReference>
<evidence type="ECO:0000256" key="2">
    <source>
        <dbReference type="ARBA" id="ARBA00022574"/>
    </source>
</evidence>
<evidence type="ECO:0000256" key="7">
    <source>
        <dbReference type="ARBA" id="ARBA00047551"/>
    </source>
</evidence>
<dbReference type="InterPro" id="IPR052415">
    <property type="entry name" value="Diphthine_MTase"/>
</dbReference>
<keyword evidence="4" id="KW-0378">Hydrolase</keyword>
<sequence>MSNAAANMSVPNYAVVPMAELDLQKPPTCIQFVPALEYPNYLVVGTYLLEPNQDVKMTDEFPKDSPMEEKPDMLRQQSRSGSLFLIEYAYSQLRIVHEIECPSAVYHLQFLQGDSTIFVAASSTGTISFYHVGEMHLTPAPQMKLLWASQVFSADTIITYFEIISDEPSPLGSLITATTDTGGVYLMNYSLESRSVELLNDGMPITQHWVPWLDHEPDNVWCCASIDRGDQLKILSGSDSTILKCASITKHGNSPVEPHRAVNEVHKFHDAGVTAILPLPIQLGSSDLILTGSYDEYIRLYSLQEKSVLAELKLGGGVYRLKLVRQYLMKKVSYIILASCMHAGTKVLEVGMDLASETYTMKVIASLGVQAEHYSYAADFQPLDVPEDHDYKQLCVSGNYVDRKIRVWEYDAEAEDRR</sequence>
<dbReference type="InterPro" id="IPR036322">
    <property type="entry name" value="WD40_repeat_dom_sf"/>
</dbReference>
<name>A0ABR4CRR4_9HELO</name>
<reference evidence="8 9" key="1">
    <citation type="journal article" date="2024" name="Commun. Biol.">
        <title>Comparative genomic analysis of thermophilic fungi reveals convergent evolutionary adaptations and gene losses.</title>
        <authorList>
            <person name="Steindorff A.S."/>
            <person name="Aguilar-Pontes M.V."/>
            <person name="Robinson A.J."/>
            <person name="Andreopoulos B."/>
            <person name="LaButti K."/>
            <person name="Kuo A."/>
            <person name="Mondo S."/>
            <person name="Riley R."/>
            <person name="Otillar R."/>
            <person name="Haridas S."/>
            <person name="Lipzen A."/>
            <person name="Grimwood J."/>
            <person name="Schmutz J."/>
            <person name="Clum A."/>
            <person name="Reid I.D."/>
            <person name="Moisan M.C."/>
            <person name="Butler G."/>
            <person name="Nguyen T.T.M."/>
            <person name="Dewar K."/>
            <person name="Conant G."/>
            <person name="Drula E."/>
            <person name="Henrissat B."/>
            <person name="Hansel C."/>
            <person name="Singer S."/>
            <person name="Hutchinson M.I."/>
            <person name="de Vries R.P."/>
            <person name="Natvig D.O."/>
            <person name="Powell A.J."/>
            <person name="Tsang A."/>
            <person name="Grigoriev I.V."/>
        </authorList>
    </citation>
    <scope>NUCLEOTIDE SEQUENCE [LARGE SCALE GENOMIC DNA]</scope>
    <source>
        <strain evidence="8 9">CBS 494.80</strain>
    </source>
</reference>
<evidence type="ECO:0000313" key="8">
    <source>
        <dbReference type="EMBL" id="KAL2072457.1"/>
    </source>
</evidence>
<dbReference type="SMART" id="SM00320">
    <property type="entry name" value="WD40"/>
    <property type="match status" value="3"/>
</dbReference>
<keyword evidence="2" id="KW-0853">WD repeat</keyword>
<keyword evidence="9" id="KW-1185">Reference proteome</keyword>
<dbReference type="PANTHER" id="PTHR46042">
    <property type="entry name" value="DIPHTHINE METHYLTRANSFERASE"/>
    <property type="match status" value="1"/>
</dbReference>
<gene>
    <name evidence="8" type="ORF">VTL71DRAFT_11800</name>
</gene>
<comment type="pathway">
    <text evidence="1">Protein modification; peptidyl-diphthamide biosynthesis.</text>
</comment>
<accession>A0ABR4CRR4</accession>
<dbReference type="InterPro" id="IPR015943">
    <property type="entry name" value="WD40/YVTN_repeat-like_dom_sf"/>
</dbReference>